<dbReference type="Proteomes" id="UP000824782">
    <property type="component" value="Unassembled WGS sequence"/>
</dbReference>
<evidence type="ECO:0000313" key="3">
    <source>
        <dbReference type="Proteomes" id="UP000824782"/>
    </source>
</evidence>
<keyword evidence="3" id="KW-1185">Reference proteome</keyword>
<gene>
    <name evidence="2" type="ORF">GDO81_027054</name>
</gene>
<reference evidence="2" key="1">
    <citation type="thesis" date="2020" institute="ProQuest LLC" country="789 East Eisenhower Parkway, Ann Arbor, MI, USA">
        <title>Comparative Genomics and Chromosome Evolution.</title>
        <authorList>
            <person name="Mudd A.B."/>
        </authorList>
    </citation>
    <scope>NUCLEOTIDE SEQUENCE</scope>
    <source>
        <strain evidence="2">237g6f4</strain>
        <tissue evidence="2">Blood</tissue>
    </source>
</reference>
<evidence type="ECO:0000256" key="1">
    <source>
        <dbReference type="SAM" id="Phobius"/>
    </source>
</evidence>
<sequence>FPEQPRRWYILSIISLLVILMVGIILLMWKIRRKRHNAYRKGWPTMCLQQGVMKKGPPNLTSISTDAKEDEAVEYYLEEVPTPESSTNTIQVRCTGYK</sequence>
<name>A0AAV6ZPS7_ENGPU</name>
<accession>A0AAV6ZPS7</accession>
<dbReference type="EMBL" id="WNYA01000562">
    <property type="protein sequence ID" value="KAG8547963.1"/>
    <property type="molecule type" value="Genomic_DNA"/>
</dbReference>
<proteinExistence type="predicted"/>
<keyword evidence="1" id="KW-0812">Transmembrane</keyword>
<protein>
    <submittedName>
        <fullName evidence="2">Uncharacterized protein</fullName>
    </submittedName>
</protein>
<keyword evidence="1" id="KW-0472">Membrane</keyword>
<dbReference type="AlphaFoldDB" id="A0AAV6ZPS7"/>
<feature type="non-terminal residue" evidence="2">
    <location>
        <position position="1"/>
    </location>
</feature>
<evidence type="ECO:0000313" key="2">
    <source>
        <dbReference type="EMBL" id="KAG8547963.1"/>
    </source>
</evidence>
<organism evidence="2 3">
    <name type="scientific">Engystomops pustulosus</name>
    <name type="common">Tungara frog</name>
    <name type="synonym">Physalaemus pustulosus</name>
    <dbReference type="NCBI Taxonomy" id="76066"/>
    <lineage>
        <taxon>Eukaryota</taxon>
        <taxon>Metazoa</taxon>
        <taxon>Chordata</taxon>
        <taxon>Craniata</taxon>
        <taxon>Vertebrata</taxon>
        <taxon>Euteleostomi</taxon>
        <taxon>Amphibia</taxon>
        <taxon>Batrachia</taxon>
        <taxon>Anura</taxon>
        <taxon>Neobatrachia</taxon>
        <taxon>Hyloidea</taxon>
        <taxon>Leptodactylidae</taxon>
        <taxon>Leiuperinae</taxon>
        <taxon>Engystomops</taxon>
    </lineage>
</organism>
<comment type="caution">
    <text evidence="2">The sequence shown here is derived from an EMBL/GenBank/DDBJ whole genome shotgun (WGS) entry which is preliminary data.</text>
</comment>
<keyword evidence="1" id="KW-1133">Transmembrane helix</keyword>
<feature type="transmembrane region" description="Helical" evidence="1">
    <location>
        <begin position="6"/>
        <end position="29"/>
    </location>
</feature>